<dbReference type="RefSeq" id="WP_163171780.1">
    <property type="nucleotide sequence ID" value="NZ_CP044463.1"/>
</dbReference>
<dbReference type="Pfam" id="PF13994">
    <property type="entry name" value="PgaD"/>
    <property type="match status" value="1"/>
</dbReference>
<sequence length="193" mass="22386">MKNNKNIPAKPQVKIAEYMELPTTVELSELSVAATVKESKLDIPEYIDVPEYVSDRTSGYSLMALGWMAWIWLFMPLASLGLWWFESSLIVDHVLIDHKPYQGMTLLELALLIIIAFSSLLLWACYNWIRFNRVDRRSAPRPVELQEIAYSFDVEKHALLEMVQAKQLTLYYNQEGRLEQYDIQGRPMKISLA</sequence>
<keyword evidence="1" id="KW-0472">Membrane</keyword>
<feature type="transmembrane region" description="Helical" evidence="1">
    <location>
        <begin position="64"/>
        <end position="85"/>
    </location>
</feature>
<accession>A0AAE6WXA6</accession>
<keyword evidence="1" id="KW-0812">Transmembrane</keyword>
<evidence type="ECO:0000313" key="2">
    <source>
        <dbReference type="EMBL" id="QIC67821.1"/>
    </source>
</evidence>
<dbReference type="EMBL" id="CP044463">
    <property type="protein sequence ID" value="QIC67821.1"/>
    <property type="molecule type" value="Genomic_DNA"/>
</dbReference>
<evidence type="ECO:0000256" key="1">
    <source>
        <dbReference type="SAM" id="Phobius"/>
    </source>
</evidence>
<evidence type="ECO:0000313" key="3">
    <source>
        <dbReference type="Proteomes" id="UP000503505"/>
    </source>
</evidence>
<dbReference type="AlphaFoldDB" id="A0AAE6WXA6"/>
<dbReference type="GO" id="GO:0043709">
    <property type="term" value="P:cell adhesion involved in single-species biofilm formation"/>
    <property type="evidence" value="ECO:0007669"/>
    <property type="project" value="InterPro"/>
</dbReference>
<protein>
    <submittedName>
        <fullName evidence="2">Poly-beta-1,6-N-acetyl-D-glucosamine biosynthesis protein PgaD</fullName>
    </submittedName>
</protein>
<reference evidence="2 3" key="1">
    <citation type="submission" date="2019-09" db="EMBL/GenBank/DDBJ databases">
        <title>Non-baumannii Acinetobacter spp. carrying blaNDM-1 isolated in China.</title>
        <authorList>
            <person name="Cui C."/>
            <person name="Chen C."/>
            <person name="Sun J."/>
            <person name="Liu Y."/>
        </authorList>
    </citation>
    <scope>NUCLEOTIDE SEQUENCE [LARGE SCALE GENOMIC DNA]</scope>
    <source>
        <strain evidence="2 3">HZE23-1</strain>
    </source>
</reference>
<dbReference type="Proteomes" id="UP000503505">
    <property type="component" value="Chromosome"/>
</dbReference>
<keyword evidence="1" id="KW-1133">Transmembrane helix</keyword>
<dbReference type="InterPro" id="IPR023829">
    <property type="entry name" value="PGA_PgaD"/>
</dbReference>
<organism evidence="2 3">
    <name type="scientific">Acinetobacter schindleri</name>
    <dbReference type="NCBI Taxonomy" id="108981"/>
    <lineage>
        <taxon>Bacteria</taxon>
        <taxon>Pseudomonadati</taxon>
        <taxon>Pseudomonadota</taxon>
        <taxon>Gammaproteobacteria</taxon>
        <taxon>Moraxellales</taxon>
        <taxon>Moraxellaceae</taxon>
        <taxon>Acinetobacter</taxon>
    </lineage>
</organism>
<proteinExistence type="predicted"/>
<feature type="transmembrane region" description="Helical" evidence="1">
    <location>
        <begin position="105"/>
        <end position="129"/>
    </location>
</feature>
<dbReference type="NCBIfam" id="TIGR03940">
    <property type="entry name" value="PGA_PgaD"/>
    <property type="match status" value="1"/>
</dbReference>
<gene>
    <name evidence="2" type="primary">pgaD</name>
    <name evidence="2" type="ORF">FSC10_10820</name>
</gene>
<name>A0AAE6WXA6_9GAMM</name>